<comment type="caution">
    <text evidence="3">The sequence shown here is derived from an EMBL/GenBank/DDBJ whole genome shotgun (WGS) entry which is preliminary data.</text>
</comment>
<reference evidence="3" key="1">
    <citation type="submission" date="2017-08" db="EMBL/GenBank/DDBJ databases">
        <authorList>
            <person name="Imhoff J.F."/>
            <person name="Rahn T."/>
            <person name="Kuenzel S."/>
            <person name="Neulinger S.C."/>
        </authorList>
    </citation>
    <scope>NUCLEOTIDE SEQUENCE</scope>
    <source>
        <strain evidence="3">IM 151</strain>
    </source>
</reference>
<dbReference type="RefSeq" id="WP_200377855.1">
    <property type="nucleotide sequence ID" value="NZ_NRRU01000008.1"/>
</dbReference>
<protein>
    <submittedName>
        <fullName evidence="3">Cell filamentation protein Fic</fullName>
    </submittedName>
</protein>
<feature type="compositionally biased region" description="Basic and acidic residues" evidence="1">
    <location>
        <begin position="1"/>
        <end position="11"/>
    </location>
</feature>
<accession>A0ABS1DQV8</accession>
<dbReference type="PANTHER" id="PTHR13504">
    <property type="entry name" value="FIDO DOMAIN-CONTAINING PROTEIN DDB_G0283145"/>
    <property type="match status" value="1"/>
</dbReference>
<evidence type="ECO:0000313" key="3">
    <source>
        <dbReference type="EMBL" id="MBK1711863.1"/>
    </source>
</evidence>
<dbReference type="SUPFAM" id="SSF140931">
    <property type="entry name" value="Fic-like"/>
    <property type="match status" value="1"/>
</dbReference>
<gene>
    <name evidence="3" type="ORF">CKO43_03590</name>
</gene>
<dbReference type="PROSITE" id="PS51459">
    <property type="entry name" value="FIDO"/>
    <property type="match status" value="1"/>
</dbReference>
<sequence>MKSQEIDRDDALQQFEPLMPSASKLEPLLEQASDLVREAAVLGASAAPAARSELRALLRSMNSYYTNRIEGEQTRPSEIERALLQDYSGDADLARRQRLAVAHIETEQQCEDRLDGLLAESREAAPRWLYSAECVQWLHERLFSGLGEQDLRLADGSLMVPGRFRERQVAVGRHEAPLHTTLDAFVSRWAQVYGSVRRGEASVVAAMASHHRLAWAHPFADGNGRVCRLHTHLVLHAAGLTHGLWSPLRGFARSQPRYKQLLQAADEHRQGDLDGRGNLTEAGFVAWIGYALETCLDQARFMRQMLDVADIQGRIDAALSFEQSARQSGVRREALRPLHYLFATQTELARADFKAMTGLGDRLATGLVSALIGRGFLRSDTPYGKLRFAVPQHALRFYFPNLWPEAEAEV</sequence>
<dbReference type="EMBL" id="NRRU01000008">
    <property type="protein sequence ID" value="MBK1711863.1"/>
    <property type="molecule type" value="Genomic_DNA"/>
</dbReference>
<evidence type="ECO:0000256" key="1">
    <source>
        <dbReference type="SAM" id="MobiDB-lite"/>
    </source>
</evidence>
<dbReference type="Pfam" id="PF02661">
    <property type="entry name" value="Fic"/>
    <property type="match status" value="1"/>
</dbReference>
<evidence type="ECO:0000313" key="4">
    <source>
        <dbReference type="Proteomes" id="UP001041814"/>
    </source>
</evidence>
<dbReference type="InterPro" id="IPR036597">
    <property type="entry name" value="Fido-like_dom_sf"/>
</dbReference>
<organism evidence="3 4">
    <name type="scientific">Rubrivivax gelatinosus</name>
    <name type="common">Rhodocyclus gelatinosus</name>
    <name type="synonym">Rhodopseudomonas gelatinosa</name>
    <dbReference type="NCBI Taxonomy" id="28068"/>
    <lineage>
        <taxon>Bacteria</taxon>
        <taxon>Pseudomonadati</taxon>
        <taxon>Pseudomonadota</taxon>
        <taxon>Betaproteobacteria</taxon>
        <taxon>Burkholderiales</taxon>
        <taxon>Sphaerotilaceae</taxon>
        <taxon>Rubrivivax</taxon>
    </lineage>
</organism>
<feature type="region of interest" description="Disordered" evidence="1">
    <location>
        <begin position="1"/>
        <end position="20"/>
    </location>
</feature>
<keyword evidence="4" id="KW-1185">Reference proteome</keyword>
<feature type="domain" description="Fido" evidence="2">
    <location>
        <begin position="130"/>
        <end position="290"/>
    </location>
</feature>
<proteinExistence type="predicted"/>
<dbReference type="InterPro" id="IPR040198">
    <property type="entry name" value="Fido_containing"/>
</dbReference>
<name>A0ABS1DQV8_RUBGE</name>
<evidence type="ECO:0000259" key="2">
    <source>
        <dbReference type="PROSITE" id="PS51459"/>
    </source>
</evidence>
<dbReference type="PANTHER" id="PTHR13504:SF38">
    <property type="entry name" value="FIDO DOMAIN-CONTAINING PROTEIN"/>
    <property type="match status" value="1"/>
</dbReference>
<reference evidence="3" key="2">
    <citation type="journal article" date="2020" name="Microorganisms">
        <title>Osmotic Adaptation and Compatible Solute Biosynthesis of Phototrophic Bacteria as Revealed from Genome Analyses.</title>
        <authorList>
            <person name="Imhoff J.F."/>
            <person name="Rahn T."/>
            <person name="Kunzel S."/>
            <person name="Keller A."/>
            <person name="Neulinger S.C."/>
        </authorList>
    </citation>
    <scope>NUCLEOTIDE SEQUENCE</scope>
    <source>
        <strain evidence="3">IM 151</strain>
    </source>
</reference>
<dbReference type="Gene3D" id="1.10.3290.10">
    <property type="entry name" value="Fido-like domain"/>
    <property type="match status" value="1"/>
</dbReference>
<dbReference type="Proteomes" id="UP001041814">
    <property type="component" value="Unassembled WGS sequence"/>
</dbReference>
<dbReference type="InterPro" id="IPR003812">
    <property type="entry name" value="Fido"/>
</dbReference>